<gene>
    <name evidence="8" type="ORF">J7I44_01070</name>
</gene>
<dbReference type="EMBL" id="JAGJRS010000003">
    <property type="protein sequence ID" value="MBP1472873.1"/>
    <property type="molecule type" value="Genomic_DNA"/>
</dbReference>
<dbReference type="Pfam" id="PF07963">
    <property type="entry name" value="N_methyl"/>
    <property type="match status" value="1"/>
</dbReference>
<reference evidence="8 9" key="1">
    <citation type="submission" date="2021-04" db="EMBL/GenBank/DDBJ databases">
        <authorList>
            <person name="Huq M.A."/>
        </authorList>
    </citation>
    <scope>NUCLEOTIDE SEQUENCE [LARGE SCALE GENOMIC DNA]</scope>
    <source>
        <strain evidence="8 9">MAH-13</strain>
    </source>
</reference>
<feature type="transmembrane region" description="Helical" evidence="7">
    <location>
        <begin position="6"/>
        <end position="27"/>
    </location>
</feature>
<dbReference type="PROSITE" id="PS00409">
    <property type="entry name" value="PROKAR_NTER_METHYL"/>
    <property type="match status" value="1"/>
</dbReference>
<evidence type="ECO:0000256" key="6">
    <source>
        <dbReference type="SAM" id="MobiDB-lite"/>
    </source>
</evidence>
<organism evidence="8 9">
    <name type="scientific">Frateuria flava</name>
    <dbReference type="NCBI Taxonomy" id="2821489"/>
    <lineage>
        <taxon>Bacteria</taxon>
        <taxon>Pseudomonadati</taxon>
        <taxon>Pseudomonadota</taxon>
        <taxon>Gammaproteobacteria</taxon>
        <taxon>Lysobacterales</taxon>
        <taxon>Rhodanobacteraceae</taxon>
        <taxon>Frateuria</taxon>
    </lineage>
</organism>
<dbReference type="PRINTS" id="PR00885">
    <property type="entry name" value="BCTERIALGSPH"/>
</dbReference>
<feature type="region of interest" description="Disordered" evidence="6">
    <location>
        <begin position="118"/>
        <end position="138"/>
    </location>
</feature>
<evidence type="ECO:0000256" key="1">
    <source>
        <dbReference type="ARBA" id="ARBA00004167"/>
    </source>
</evidence>
<protein>
    <submittedName>
        <fullName evidence="8">Type IV pilin protein</fullName>
    </submittedName>
</protein>
<evidence type="ECO:0000256" key="3">
    <source>
        <dbReference type="ARBA" id="ARBA00022692"/>
    </source>
</evidence>
<dbReference type="Pfam" id="PF16732">
    <property type="entry name" value="ComP_DUS"/>
    <property type="match status" value="1"/>
</dbReference>
<dbReference type="SUPFAM" id="SSF54523">
    <property type="entry name" value="Pili subunits"/>
    <property type="match status" value="1"/>
</dbReference>
<evidence type="ECO:0000256" key="2">
    <source>
        <dbReference type="ARBA" id="ARBA00022481"/>
    </source>
</evidence>
<keyword evidence="2" id="KW-0488">Methylation</keyword>
<dbReference type="Gene3D" id="3.30.700.10">
    <property type="entry name" value="Glycoprotein, Type 4 Pilin"/>
    <property type="match status" value="1"/>
</dbReference>
<comment type="caution">
    <text evidence="8">The sequence shown here is derived from an EMBL/GenBank/DDBJ whole genome shotgun (WGS) entry which is preliminary data.</text>
</comment>
<keyword evidence="5 7" id="KW-0472">Membrane</keyword>
<keyword evidence="3 7" id="KW-0812">Transmembrane</keyword>
<dbReference type="Proteomes" id="UP000823790">
    <property type="component" value="Unassembled WGS sequence"/>
</dbReference>
<evidence type="ECO:0000256" key="4">
    <source>
        <dbReference type="ARBA" id="ARBA00022989"/>
    </source>
</evidence>
<dbReference type="InterPro" id="IPR012902">
    <property type="entry name" value="N_methyl_site"/>
</dbReference>
<proteinExistence type="predicted"/>
<keyword evidence="4 7" id="KW-1133">Transmembrane helix</keyword>
<evidence type="ECO:0000313" key="9">
    <source>
        <dbReference type="Proteomes" id="UP000823790"/>
    </source>
</evidence>
<evidence type="ECO:0000256" key="7">
    <source>
        <dbReference type="SAM" id="Phobius"/>
    </source>
</evidence>
<name>A0ABS4DIK8_9GAMM</name>
<evidence type="ECO:0000256" key="5">
    <source>
        <dbReference type="ARBA" id="ARBA00023136"/>
    </source>
</evidence>
<keyword evidence="9" id="KW-1185">Reference proteome</keyword>
<accession>A0ABS4DIK8</accession>
<feature type="compositionally biased region" description="Polar residues" evidence="6">
    <location>
        <begin position="118"/>
        <end position="132"/>
    </location>
</feature>
<dbReference type="InterPro" id="IPR002416">
    <property type="entry name" value="T2SS_protein-GspH"/>
</dbReference>
<dbReference type="NCBIfam" id="TIGR02532">
    <property type="entry name" value="IV_pilin_GFxxxE"/>
    <property type="match status" value="1"/>
</dbReference>
<sequence length="138" mass="15061">MRRQQGFTLIEMMIVLLIVAILAAVAIPSYRRYVVRSHRVDAQRALTELAARQERFLYSNNSYADSVSALGGTSSMAGSYYTVQVDPASASTTTYTLVATAVGSQHDDDTQCQTLSLDQAGRQESTGSTTNDPKCWGR</sequence>
<comment type="subcellular location">
    <subcellularLocation>
        <location evidence="1">Membrane</location>
        <topology evidence="1">Single-pass membrane protein</topology>
    </subcellularLocation>
</comment>
<dbReference type="InterPro" id="IPR045584">
    <property type="entry name" value="Pilin-like"/>
</dbReference>
<evidence type="ECO:0000313" key="8">
    <source>
        <dbReference type="EMBL" id="MBP1472873.1"/>
    </source>
</evidence>
<dbReference type="InterPro" id="IPR031982">
    <property type="entry name" value="PilE-like"/>
</dbReference>
<dbReference type="RefSeq" id="WP_209614617.1">
    <property type="nucleotide sequence ID" value="NZ_JAGJRS010000003.1"/>
</dbReference>